<dbReference type="Pfam" id="PF02570">
    <property type="entry name" value="CbiC"/>
    <property type="match status" value="1"/>
</dbReference>
<organism evidence="6 7">
    <name type="scientific">Lachnospira intestinalis</name>
    <dbReference type="NCBI Taxonomy" id="3133158"/>
    <lineage>
        <taxon>Bacteria</taxon>
        <taxon>Bacillati</taxon>
        <taxon>Bacillota</taxon>
        <taxon>Clostridia</taxon>
        <taxon>Lachnospirales</taxon>
        <taxon>Lachnospiraceae</taxon>
        <taxon>Lachnospira</taxon>
    </lineage>
</organism>
<keyword evidence="7" id="KW-1185">Reference proteome</keyword>
<dbReference type="SUPFAM" id="SSF63965">
    <property type="entry name" value="Precorrin-8X methylmutase CbiC/CobH"/>
    <property type="match status" value="1"/>
</dbReference>
<dbReference type="PANTHER" id="PTHR43588">
    <property type="entry name" value="COBALT-PRECORRIN-8 METHYLMUTASE"/>
    <property type="match status" value="1"/>
</dbReference>
<evidence type="ECO:0000259" key="5">
    <source>
        <dbReference type="Pfam" id="PF02570"/>
    </source>
</evidence>
<feature type="domain" description="Cobalamin biosynthesis precorrin-8X methylmutase CobH/CbiC" evidence="5">
    <location>
        <begin position="12"/>
        <end position="206"/>
    </location>
</feature>
<dbReference type="Gene3D" id="3.40.50.10230">
    <property type="entry name" value="Cobalamin biosynthesis CobH/CbiC, precorrin-8X methylmutase"/>
    <property type="match status" value="1"/>
</dbReference>
<protein>
    <submittedName>
        <fullName evidence="6">Precorrin-8X methylmutase</fullName>
    </submittedName>
</protein>
<evidence type="ECO:0000256" key="1">
    <source>
        <dbReference type="ARBA" id="ARBA00004953"/>
    </source>
</evidence>
<dbReference type="InterPro" id="IPR003722">
    <property type="entry name" value="Cbl_synth_CobH/CbiC"/>
</dbReference>
<evidence type="ECO:0000256" key="3">
    <source>
        <dbReference type="ARBA" id="ARBA00022573"/>
    </source>
</evidence>
<sequence length="216" mass="24134">MDNKYEYMNPNDIEKHSFEIIEQELEIELPSDIKPIVKRVIHTTADFSYVENMYFSPDAIKTALGEIKSGVTFVTDTNMALSGINKKALKELNCNAVCYVSDEDVAVMAKKENITRAVCAVKKAAMNNKRCIMVVGNAPTALIQIEKMYRENEFKPLLVIGVPVGFVNVVDSKEAIIDSGMECIIARGRKGGSNVAASIVNALLYMCQDDNREWRR</sequence>
<proteinExistence type="inferred from homology"/>
<gene>
    <name evidence="6" type="ORF">WMO38_01165</name>
</gene>
<comment type="caution">
    <text evidence="6">The sequence shown here is derived from an EMBL/GenBank/DDBJ whole genome shotgun (WGS) entry which is preliminary data.</text>
</comment>
<keyword evidence="4" id="KW-0413">Isomerase</keyword>
<accession>A0ABV1GKD4</accession>
<evidence type="ECO:0000256" key="2">
    <source>
        <dbReference type="ARBA" id="ARBA00009774"/>
    </source>
</evidence>
<reference evidence="6 7" key="1">
    <citation type="submission" date="2024-03" db="EMBL/GenBank/DDBJ databases">
        <title>Human intestinal bacterial collection.</title>
        <authorList>
            <person name="Pauvert C."/>
            <person name="Hitch T.C.A."/>
            <person name="Clavel T."/>
        </authorList>
    </citation>
    <scope>NUCLEOTIDE SEQUENCE [LARGE SCALE GENOMIC DNA]</scope>
    <source>
        <strain evidence="6 7">CLA-JM-H10</strain>
    </source>
</reference>
<dbReference type="EMBL" id="JBBMES010000001">
    <property type="protein sequence ID" value="MEQ2533715.1"/>
    <property type="molecule type" value="Genomic_DNA"/>
</dbReference>
<dbReference type="InterPro" id="IPR036588">
    <property type="entry name" value="CobH/CbiC_sf"/>
</dbReference>
<comment type="pathway">
    <text evidence="1">Cofactor biosynthesis; adenosylcobalamin biosynthesis.</text>
</comment>
<dbReference type="Proteomes" id="UP001480973">
    <property type="component" value="Unassembled WGS sequence"/>
</dbReference>
<dbReference type="PANTHER" id="PTHR43588:SF1">
    <property type="entry name" value="COBALT-PRECORRIN-8 METHYLMUTASE"/>
    <property type="match status" value="1"/>
</dbReference>
<evidence type="ECO:0000313" key="6">
    <source>
        <dbReference type="EMBL" id="MEQ2533715.1"/>
    </source>
</evidence>
<evidence type="ECO:0000313" key="7">
    <source>
        <dbReference type="Proteomes" id="UP001480973"/>
    </source>
</evidence>
<keyword evidence="3" id="KW-0169">Cobalamin biosynthesis</keyword>
<evidence type="ECO:0000256" key="4">
    <source>
        <dbReference type="ARBA" id="ARBA00023235"/>
    </source>
</evidence>
<comment type="similarity">
    <text evidence="2">Belongs to the CobH/CbiC family.</text>
</comment>
<name>A0ABV1GKD4_9FIRM</name>